<gene>
    <name evidence="1" type="ORF">OV079_38530</name>
</gene>
<protein>
    <submittedName>
        <fullName evidence="1">Uncharacterized protein</fullName>
    </submittedName>
</protein>
<evidence type="ECO:0000313" key="2">
    <source>
        <dbReference type="Proteomes" id="UP001150924"/>
    </source>
</evidence>
<dbReference type="AlphaFoldDB" id="A0A9X3EW45"/>
<dbReference type="EMBL" id="JAPNKE010000002">
    <property type="protein sequence ID" value="MCY1011359.1"/>
    <property type="molecule type" value="Genomic_DNA"/>
</dbReference>
<evidence type="ECO:0000313" key="1">
    <source>
        <dbReference type="EMBL" id="MCY1011359.1"/>
    </source>
</evidence>
<comment type="caution">
    <text evidence="1">The sequence shown here is derived from an EMBL/GenBank/DDBJ whole genome shotgun (WGS) entry which is preliminary data.</text>
</comment>
<accession>A0A9X3EW45</accession>
<dbReference type="RefSeq" id="WP_267774622.1">
    <property type="nucleotide sequence ID" value="NZ_JAPNKE010000002.1"/>
</dbReference>
<keyword evidence="2" id="KW-1185">Reference proteome</keyword>
<proteinExistence type="predicted"/>
<name>A0A9X3EW45_9BACT</name>
<dbReference type="Proteomes" id="UP001150924">
    <property type="component" value="Unassembled WGS sequence"/>
</dbReference>
<reference evidence="1" key="1">
    <citation type="submission" date="2022-11" db="EMBL/GenBank/DDBJ databases">
        <title>Minimal conservation of predation-associated metabolite biosynthetic gene clusters underscores biosynthetic potential of Myxococcota including descriptions for ten novel species: Archangium lansinium sp. nov., Myxococcus landrumus sp. nov., Nannocystis bai.</title>
        <authorList>
            <person name="Ahearne A."/>
            <person name="Stevens C."/>
            <person name="Phillips K."/>
        </authorList>
    </citation>
    <scope>NUCLEOTIDE SEQUENCE</scope>
    <source>
        <strain evidence="1">Na p29</strain>
    </source>
</reference>
<organism evidence="1 2">
    <name type="scientific">Nannocystis pusilla</name>
    <dbReference type="NCBI Taxonomy" id="889268"/>
    <lineage>
        <taxon>Bacteria</taxon>
        <taxon>Pseudomonadati</taxon>
        <taxon>Myxococcota</taxon>
        <taxon>Polyangia</taxon>
        <taxon>Nannocystales</taxon>
        <taxon>Nannocystaceae</taxon>
        <taxon>Nannocystis</taxon>
    </lineage>
</organism>
<sequence length="202" mass="21465">MIDPATGALSSWRARYWDRPLDRATCTAMAAKYAALAALEALPGGASQDAALRAAAERWPGCLRESQLAGPARCRLRHEQAAAGLNGEERPRARWREAGAAPVALWADLHPLLADLLAWRRATAGKGGPAGLLAFVKGTPAADRWPADPALLVRVGGPQARVRMAYAWLAAQANLDLSALNLELFGREGPWDARAGDPPPVP</sequence>